<keyword evidence="2" id="KW-1185">Reference proteome</keyword>
<evidence type="ECO:0000313" key="1">
    <source>
        <dbReference type="EMBL" id="TGK14094.1"/>
    </source>
</evidence>
<accession>A0A4R9GK24</accession>
<reference evidence="1" key="1">
    <citation type="journal article" date="2019" name="PLoS Negl. Trop. Dis.">
        <title>Revisiting the worldwide diversity of Leptospira species in the environment.</title>
        <authorList>
            <person name="Vincent A.T."/>
            <person name="Schiettekatte O."/>
            <person name="Bourhy P."/>
            <person name="Veyrier F.J."/>
            <person name="Picardeau M."/>
        </authorList>
    </citation>
    <scope>NUCLEOTIDE SEQUENCE [LARGE SCALE GENOMIC DNA]</scope>
    <source>
        <strain evidence="1">SSW15</strain>
    </source>
</reference>
<organism evidence="1 2">
    <name type="scientific">Leptospira fletcheri</name>
    <dbReference type="NCBI Taxonomy" id="2484981"/>
    <lineage>
        <taxon>Bacteria</taxon>
        <taxon>Pseudomonadati</taxon>
        <taxon>Spirochaetota</taxon>
        <taxon>Spirochaetia</taxon>
        <taxon>Leptospirales</taxon>
        <taxon>Leptospiraceae</taxon>
        <taxon>Leptospira</taxon>
    </lineage>
</organism>
<proteinExistence type="predicted"/>
<dbReference type="AlphaFoldDB" id="A0A4R9GK24"/>
<name>A0A4R9GK24_9LEPT</name>
<comment type="caution">
    <text evidence="1">The sequence shown here is derived from an EMBL/GenBank/DDBJ whole genome shotgun (WGS) entry which is preliminary data.</text>
</comment>
<evidence type="ECO:0000313" key="2">
    <source>
        <dbReference type="Proteomes" id="UP000298458"/>
    </source>
</evidence>
<dbReference type="EMBL" id="RQET01000001">
    <property type="protein sequence ID" value="TGK14094.1"/>
    <property type="molecule type" value="Genomic_DNA"/>
</dbReference>
<dbReference type="RefSeq" id="WP_135766436.1">
    <property type="nucleotide sequence ID" value="NZ_RQET01000001.1"/>
</dbReference>
<gene>
    <name evidence="1" type="ORF">EHO60_01755</name>
</gene>
<sequence length="334" mass="37487">MKNIFFPKVNSKPYFAYYISAIFLGALICVPGTNAKESDAPTVPMAIAEEKPEEDVSKTKKAERRVDERKGTWTFQWGYNRTSFSQSDINFRGPGYHFTLKGVDARDKPQSVDSSYVNINLWETPQFNFKFAYYITNHFFISFGEDHMKYVMTPGQAGTISGYIDPLAIQRARFGTSPESAVYLYTFPNNLNQFAGYHGGGQTVNITPDFLKFEHTDGLNFFFIEPGFTNSFWVSKDGQHAFSLVGSAGGGPVVCRSDVRLFGEGKNNHFHLSGYGVTAYVGTRLDFFRSFFIEIGGRGGYIDLTNILTNGRSKDRATQNFDFMELIGSAGINF</sequence>
<protein>
    <submittedName>
        <fullName evidence="1">Uncharacterized protein</fullName>
    </submittedName>
</protein>
<dbReference type="Proteomes" id="UP000298458">
    <property type="component" value="Unassembled WGS sequence"/>
</dbReference>
<dbReference type="OrthoDB" id="338226at2"/>